<evidence type="ECO:0000256" key="2">
    <source>
        <dbReference type="SAM" id="Phobius"/>
    </source>
</evidence>
<comment type="caution">
    <text evidence="3">The sequence shown here is derived from an EMBL/GenBank/DDBJ whole genome shotgun (WGS) entry which is preliminary data.</text>
</comment>
<protein>
    <submittedName>
        <fullName evidence="3">Uncharacterized protein</fullName>
    </submittedName>
</protein>
<dbReference type="Proteomes" id="UP001187415">
    <property type="component" value="Unassembled WGS sequence"/>
</dbReference>
<keyword evidence="2" id="KW-0472">Membrane</keyword>
<name>A0AA88M772_CHASR</name>
<feature type="transmembrane region" description="Helical" evidence="2">
    <location>
        <begin position="94"/>
        <end position="114"/>
    </location>
</feature>
<gene>
    <name evidence="3" type="ORF">Q5P01_018709</name>
</gene>
<organism evidence="3 4">
    <name type="scientific">Channa striata</name>
    <name type="common">Snakehead murrel</name>
    <name type="synonym">Ophicephalus striatus</name>
    <dbReference type="NCBI Taxonomy" id="64152"/>
    <lineage>
        <taxon>Eukaryota</taxon>
        <taxon>Metazoa</taxon>
        <taxon>Chordata</taxon>
        <taxon>Craniata</taxon>
        <taxon>Vertebrata</taxon>
        <taxon>Euteleostomi</taxon>
        <taxon>Actinopterygii</taxon>
        <taxon>Neopterygii</taxon>
        <taxon>Teleostei</taxon>
        <taxon>Neoteleostei</taxon>
        <taxon>Acanthomorphata</taxon>
        <taxon>Anabantaria</taxon>
        <taxon>Anabantiformes</taxon>
        <taxon>Channoidei</taxon>
        <taxon>Channidae</taxon>
        <taxon>Channa</taxon>
    </lineage>
</organism>
<accession>A0AA88M772</accession>
<dbReference type="AlphaFoldDB" id="A0AA88M772"/>
<feature type="region of interest" description="Disordered" evidence="1">
    <location>
        <begin position="123"/>
        <end position="151"/>
    </location>
</feature>
<feature type="compositionally biased region" description="Basic and acidic residues" evidence="1">
    <location>
        <begin position="141"/>
        <end position="151"/>
    </location>
</feature>
<evidence type="ECO:0000256" key="1">
    <source>
        <dbReference type="SAM" id="MobiDB-lite"/>
    </source>
</evidence>
<dbReference type="EMBL" id="JAUPFM010000014">
    <property type="protein sequence ID" value="KAK2830778.1"/>
    <property type="molecule type" value="Genomic_DNA"/>
</dbReference>
<sequence>MNEDEPQHLEGHTQGCRNFYYEQRGLLEDFRQHFNQTEEVLDLREELSAEKSPSLSVSPPDVSLYGLEDIVTKLDKAVIRTNSVRPSVFPAGSVLGVVVGLMLLLVCITGLFIWRKKNNNNNGFQPANTSDSNTNSAPAPDHTDPHEDSNR</sequence>
<evidence type="ECO:0000313" key="3">
    <source>
        <dbReference type="EMBL" id="KAK2830778.1"/>
    </source>
</evidence>
<reference evidence="3" key="1">
    <citation type="submission" date="2023-07" db="EMBL/GenBank/DDBJ databases">
        <title>Chromosome-level Genome Assembly of Striped Snakehead (Channa striata).</title>
        <authorList>
            <person name="Liu H."/>
        </authorList>
    </citation>
    <scope>NUCLEOTIDE SEQUENCE</scope>
    <source>
        <strain evidence="3">Gz</strain>
        <tissue evidence="3">Muscle</tissue>
    </source>
</reference>
<keyword evidence="2" id="KW-1133">Transmembrane helix</keyword>
<keyword evidence="4" id="KW-1185">Reference proteome</keyword>
<feature type="compositionally biased region" description="Polar residues" evidence="1">
    <location>
        <begin position="123"/>
        <end position="137"/>
    </location>
</feature>
<proteinExistence type="predicted"/>
<keyword evidence="2" id="KW-0812">Transmembrane</keyword>
<evidence type="ECO:0000313" key="4">
    <source>
        <dbReference type="Proteomes" id="UP001187415"/>
    </source>
</evidence>